<dbReference type="Proteomes" id="UP000653454">
    <property type="component" value="Unassembled WGS sequence"/>
</dbReference>
<reference evidence="3" key="1">
    <citation type="submission" date="2020-11" db="EMBL/GenBank/DDBJ databases">
        <authorList>
            <person name="Whiteford S."/>
        </authorList>
    </citation>
    <scope>NUCLEOTIDE SEQUENCE</scope>
</reference>
<dbReference type="SUPFAM" id="SSF103652">
    <property type="entry name" value="G protein-binding domain"/>
    <property type="match status" value="1"/>
</dbReference>
<dbReference type="Pfam" id="PF09311">
    <property type="entry name" value="Rab5-bind"/>
    <property type="match status" value="1"/>
</dbReference>
<comment type="caution">
    <text evidence="3">The sequence shown here is derived from an EMBL/GenBank/DDBJ whole genome shotgun (WGS) entry which is preliminary data.</text>
</comment>
<keyword evidence="4" id="KW-1185">Reference proteome</keyword>
<dbReference type="PANTHER" id="PTHR31179:SF7">
    <property type="entry name" value="FYVE-TYPE DOMAIN-CONTAINING PROTEIN"/>
    <property type="match status" value="1"/>
</dbReference>
<protein>
    <submittedName>
        <fullName evidence="3">(diamondback moth) hypothetical protein</fullName>
    </submittedName>
</protein>
<accession>A0A8S4GAK2</accession>
<feature type="domain" description="Rabaptin GTPase-Rab5 binding" evidence="2">
    <location>
        <begin position="95"/>
        <end position="340"/>
    </location>
</feature>
<evidence type="ECO:0000313" key="3">
    <source>
        <dbReference type="EMBL" id="CAG9136747.1"/>
    </source>
</evidence>
<dbReference type="Gene3D" id="1.20.5.730">
    <property type="entry name" value="Single helix bin"/>
    <property type="match status" value="1"/>
</dbReference>
<dbReference type="AlphaFoldDB" id="A0A8S4GAK2"/>
<feature type="coiled-coil region" evidence="1">
    <location>
        <begin position="136"/>
        <end position="163"/>
    </location>
</feature>
<name>A0A8S4GAK2_PLUXY</name>
<organism evidence="3 4">
    <name type="scientific">Plutella xylostella</name>
    <name type="common">Diamondback moth</name>
    <name type="synonym">Plutella maculipennis</name>
    <dbReference type="NCBI Taxonomy" id="51655"/>
    <lineage>
        <taxon>Eukaryota</taxon>
        <taxon>Metazoa</taxon>
        <taxon>Ecdysozoa</taxon>
        <taxon>Arthropoda</taxon>
        <taxon>Hexapoda</taxon>
        <taxon>Insecta</taxon>
        <taxon>Pterygota</taxon>
        <taxon>Neoptera</taxon>
        <taxon>Endopterygota</taxon>
        <taxon>Lepidoptera</taxon>
        <taxon>Glossata</taxon>
        <taxon>Ditrysia</taxon>
        <taxon>Yponomeutoidea</taxon>
        <taxon>Plutellidae</taxon>
        <taxon>Plutella</taxon>
    </lineage>
</organism>
<dbReference type="EMBL" id="CAJHNJ030000158">
    <property type="protein sequence ID" value="CAG9136747.1"/>
    <property type="molecule type" value="Genomic_DNA"/>
</dbReference>
<dbReference type="FunFam" id="1.20.5.730:FF:000005">
    <property type="entry name" value="RABaptiN (Rab effector)"/>
    <property type="match status" value="1"/>
</dbReference>
<evidence type="ECO:0000256" key="1">
    <source>
        <dbReference type="SAM" id="Coils"/>
    </source>
</evidence>
<evidence type="ECO:0000313" key="4">
    <source>
        <dbReference type="Proteomes" id="UP000653454"/>
    </source>
</evidence>
<proteinExistence type="predicted"/>
<feature type="coiled-coil region" evidence="1">
    <location>
        <begin position="231"/>
        <end position="318"/>
    </location>
</feature>
<gene>
    <name evidence="3" type="ORF">PLXY2_LOCUS15007</name>
</gene>
<dbReference type="GO" id="GO:0006897">
    <property type="term" value="P:endocytosis"/>
    <property type="evidence" value="ECO:0007669"/>
    <property type="project" value="InterPro"/>
</dbReference>
<evidence type="ECO:0000259" key="2">
    <source>
        <dbReference type="Pfam" id="PF09311"/>
    </source>
</evidence>
<sequence>MNWGCGGWPVEVCQGNVDAKVCGVGCNLASRSRGLEGLRAAVEVCQGSVDAKVWGVGFSIVTELEGLRAAVEQCQGNVDAKKGQPHEETVQAWRAERAAAATELEALRAAVELCQGNVDAKAAAAEAAAARALQQVTALTVQRETLQETLDTLQRDNDMLVGKYTKKALELQNEDINLPDTVEELQEHCLKLREELIISALGREQAAAEAGGLRAQAASHAQQYHEQGARLAAATRQHLHARQQLERLEAEREQMRELGDKLHQANDRIEELLEDKEKHVLTIFSFVPPQQKRLHGEVSELRARISSLQQDLDNSEKVQQDFVRLSQSLQVQLERIREADTEVRWQHEDDVTECPACRAHLPSNKAKVTSVMCAIMNVTECPACPATRPR</sequence>
<dbReference type="GO" id="GO:0005096">
    <property type="term" value="F:GTPase activator activity"/>
    <property type="evidence" value="ECO:0007669"/>
    <property type="project" value="InterPro"/>
</dbReference>
<dbReference type="PANTHER" id="PTHR31179">
    <property type="entry name" value="RAB GTPASE-BINDING EFFECTOR PROTEIN"/>
    <property type="match status" value="1"/>
</dbReference>
<dbReference type="InterPro" id="IPR003914">
    <property type="entry name" value="Rabaptin"/>
</dbReference>
<keyword evidence="1" id="KW-0175">Coiled coil</keyword>
<dbReference type="InterPro" id="IPR015390">
    <property type="entry name" value="Rabaptin_Rab5-bd_dom"/>
</dbReference>